<name>D9SWF5_CLOC7</name>
<reference evidence="1 2" key="1">
    <citation type="submission" date="2010-08" db="EMBL/GenBank/DDBJ databases">
        <title>Complete sequence of Clostridium cellulovorans 743B.</title>
        <authorList>
            <consortium name="US DOE Joint Genome Institute"/>
            <person name="Lucas S."/>
            <person name="Copeland A."/>
            <person name="Lapidus A."/>
            <person name="Cheng J.-F."/>
            <person name="Bruce D."/>
            <person name="Goodwin L."/>
            <person name="Pitluck S."/>
            <person name="Chertkov O."/>
            <person name="Detter J.C."/>
            <person name="Han C."/>
            <person name="Tapia R."/>
            <person name="Land M."/>
            <person name="Hauser L."/>
            <person name="Chang Y.-J."/>
            <person name="Jeffries C."/>
            <person name="Kyrpides N."/>
            <person name="Ivanova N."/>
            <person name="Mikhailova N."/>
            <person name="Hemme C.L."/>
            <person name="Woyke T."/>
        </authorList>
    </citation>
    <scope>NUCLEOTIDE SEQUENCE [LARGE SCALE GENOMIC DNA]</scope>
    <source>
        <strain evidence="2">ATCC 35296 / DSM 3052 / OCM 3 / 743B</strain>
    </source>
</reference>
<proteinExistence type="predicted"/>
<evidence type="ECO:0000313" key="2">
    <source>
        <dbReference type="Proteomes" id="UP000002730"/>
    </source>
</evidence>
<evidence type="ECO:0000313" key="1">
    <source>
        <dbReference type="EMBL" id="ADL53237.1"/>
    </source>
</evidence>
<gene>
    <name evidence="1" type="ordered locus">Clocel_3561</name>
</gene>
<dbReference type="EMBL" id="CP002160">
    <property type="protein sequence ID" value="ADL53237.1"/>
    <property type="molecule type" value="Genomic_DNA"/>
</dbReference>
<dbReference type="RefSeq" id="WP_013291897.1">
    <property type="nucleotide sequence ID" value="NC_014393.1"/>
</dbReference>
<dbReference type="Proteomes" id="UP000002730">
    <property type="component" value="Chromosome"/>
</dbReference>
<organism evidence="1 2">
    <name type="scientific">Clostridium cellulovorans (strain ATCC 35296 / DSM 3052 / OCM 3 / 743B)</name>
    <dbReference type="NCBI Taxonomy" id="573061"/>
    <lineage>
        <taxon>Bacteria</taxon>
        <taxon>Bacillati</taxon>
        <taxon>Bacillota</taxon>
        <taxon>Clostridia</taxon>
        <taxon>Eubacteriales</taxon>
        <taxon>Clostridiaceae</taxon>
        <taxon>Clostridium</taxon>
    </lineage>
</organism>
<sequence length="74" mass="8371">MLKLQIIDSEDKNVSVCEVETKGTKIKVIAELCIGIDETFNQLKSEDVSKERLLEIVTSSLIKKWEGEKSETQT</sequence>
<dbReference type="STRING" id="573061.Clocel_3561"/>
<keyword evidence="2" id="KW-1185">Reference proteome</keyword>
<dbReference type="HOGENOM" id="CLU_2681149_0_0_9"/>
<accession>D9SWF5</accession>
<dbReference type="KEGG" id="ccb:Clocel_3561"/>
<protein>
    <submittedName>
        <fullName evidence="1">Uncharacterized protein</fullName>
    </submittedName>
</protein>
<dbReference type="AlphaFoldDB" id="D9SWF5"/>